<protein>
    <recommendedName>
        <fullName evidence="3">AttH domain-containing protein</fullName>
    </recommendedName>
</protein>
<evidence type="ECO:0008006" key="3">
    <source>
        <dbReference type="Google" id="ProtNLM"/>
    </source>
</evidence>
<dbReference type="PANTHER" id="PTHR35309">
    <property type="match status" value="1"/>
</dbReference>
<dbReference type="OrthoDB" id="5421239at2759"/>
<gene>
    <name evidence="1" type="ORF">P167DRAFT_480698</name>
</gene>
<evidence type="ECO:0000313" key="1">
    <source>
        <dbReference type="EMBL" id="RPB16618.1"/>
    </source>
</evidence>
<dbReference type="EMBL" id="ML119108">
    <property type="protein sequence ID" value="RPB16618.1"/>
    <property type="molecule type" value="Genomic_DNA"/>
</dbReference>
<evidence type="ECO:0000313" key="2">
    <source>
        <dbReference type="Proteomes" id="UP000277580"/>
    </source>
</evidence>
<reference evidence="1 2" key="1">
    <citation type="journal article" date="2018" name="Nat. Ecol. Evol.">
        <title>Pezizomycetes genomes reveal the molecular basis of ectomycorrhizal truffle lifestyle.</title>
        <authorList>
            <person name="Murat C."/>
            <person name="Payen T."/>
            <person name="Noel B."/>
            <person name="Kuo A."/>
            <person name="Morin E."/>
            <person name="Chen J."/>
            <person name="Kohler A."/>
            <person name="Krizsan K."/>
            <person name="Balestrini R."/>
            <person name="Da Silva C."/>
            <person name="Montanini B."/>
            <person name="Hainaut M."/>
            <person name="Levati E."/>
            <person name="Barry K.W."/>
            <person name="Belfiori B."/>
            <person name="Cichocki N."/>
            <person name="Clum A."/>
            <person name="Dockter R.B."/>
            <person name="Fauchery L."/>
            <person name="Guy J."/>
            <person name="Iotti M."/>
            <person name="Le Tacon F."/>
            <person name="Lindquist E.A."/>
            <person name="Lipzen A."/>
            <person name="Malagnac F."/>
            <person name="Mello A."/>
            <person name="Molinier V."/>
            <person name="Miyauchi S."/>
            <person name="Poulain J."/>
            <person name="Riccioni C."/>
            <person name="Rubini A."/>
            <person name="Sitrit Y."/>
            <person name="Splivallo R."/>
            <person name="Traeger S."/>
            <person name="Wang M."/>
            <person name="Zifcakova L."/>
            <person name="Wipf D."/>
            <person name="Zambonelli A."/>
            <person name="Paolocci F."/>
            <person name="Nowrousian M."/>
            <person name="Ottonello S."/>
            <person name="Baldrian P."/>
            <person name="Spatafora J.W."/>
            <person name="Henrissat B."/>
            <person name="Nagy L.G."/>
            <person name="Aury J.M."/>
            <person name="Wincker P."/>
            <person name="Grigoriev I.V."/>
            <person name="Bonfante P."/>
            <person name="Martin F.M."/>
        </authorList>
    </citation>
    <scope>NUCLEOTIDE SEQUENCE [LARGE SCALE GENOMIC DNA]</scope>
    <source>
        <strain evidence="1 2">CCBAS932</strain>
    </source>
</reference>
<dbReference type="Proteomes" id="UP000277580">
    <property type="component" value="Unassembled WGS sequence"/>
</dbReference>
<proteinExistence type="predicted"/>
<dbReference type="AlphaFoldDB" id="A0A3N4L4B5"/>
<accession>A0A3N4L4B5</accession>
<dbReference type="Pfam" id="PF14249">
    <property type="entry name" value="Tocopherol_cycl"/>
    <property type="match status" value="1"/>
</dbReference>
<dbReference type="PANTHER" id="PTHR35309:SF4">
    <property type="entry name" value="TOCOPHEROL CYCLASE"/>
    <property type="match status" value="1"/>
</dbReference>
<sequence>MLTYLAALLTEPAHFLLSLTPLSRLLPSIDHFAPHPTAPFEGYYTRIVTPSHGSILLILSSVRQAEDKPHYIHFSHIPSVSGPQDKALQIDVFSTITDVLGERKESGFQEFTRVVSDGIGYCRTAEGEQKYSLRLPDPESESGDESVVEVEVTITQRTPWIEGDVLSTPEGAFSNLVHLLPLHWNVFSHKSMAEYTVKRGGELWLQGTGIAHSEKNWGVSFPAGWTWIQGFSDHKDHAGTSTFSLAGGKILGQKAFLLGYRSPKYSISFAPPTTLFPFSIPTPFCYEQHNSKAGTLSLRADNLMRTRRIVISVAGPARWVALNCPLSTGHGNKFAYETFEATLFVVISERRWPWQEWVQVETAQFTNAALEFGGDYSFKLKDT</sequence>
<organism evidence="1 2">
    <name type="scientific">Morchella conica CCBAS932</name>
    <dbReference type="NCBI Taxonomy" id="1392247"/>
    <lineage>
        <taxon>Eukaryota</taxon>
        <taxon>Fungi</taxon>
        <taxon>Dikarya</taxon>
        <taxon>Ascomycota</taxon>
        <taxon>Pezizomycotina</taxon>
        <taxon>Pezizomycetes</taxon>
        <taxon>Pezizales</taxon>
        <taxon>Morchellaceae</taxon>
        <taxon>Morchella</taxon>
    </lineage>
</organism>
<dbReference type="InParanoid" id="A0A3N4L4B5"/>
<keyword evidence="2" id="KW-1185">Reference proteome</keyword>
<dbReference type="GO" id="GO:0009976">
    <property type="term" value="F:tocopherol cyclase activity"/>
    <property type="evidence" value="ECO:0007669"/>
    <property type="project" value="InterPro"/>
</dbReference>
<name>A0A3N4L4B5_9PEZI</name>
<dbReference type="InterPro" id="IPR025893">
    <property type="entry name" value="Tocopherol_cyclase"/>
</dbReference>